<dbReference type="InterPro" id="IPR018633">
    <property type="entry name" value="DUF2357"/>
</dbReference>
<comment type="caution">
    <text evidence="2">The sequence shown here is derived from an EMBL/GenBank/DDBJ whole genome shotgun (WGS) entry which is preliminary data.</text>
</comment>
<reference evidence="2 3" key="1">
    <citation type="submission" date="2021-03" db="EMBL/GenBank/DDBJ databases">
        <title>Aliifodinibius sp. nov., a new bacterium isolated from saline soil.</title>
        <authorList>
            <person name="Galisteo C."/>
            <person name="De La Haba R."/>
            <person name="Sanchez-Porro C."/>
            <person name="Ventosa A."/>
        </authorList>
    </citation>
    <scope>NUCLEOTIDE SEQUENCE [LARGE SCALE GENOMIC DNA]</scope>
    <source>
        <strain evidence="2 3">1BSP15-2V2</strain>
    </source>
</reference>
<evidence type="ECO:0000313" key="2">
    <source>
        <dbReference type="EMBL" id="MCW9708728.1"/>
    </source>
</evidence>
<dbReference type="RefSeq" id="WP_265767535.1">
    <property type="nucleotide sequence ID" value="NZ_JAGGJA010000016.1"/>
</dbReference>
<name>A0ABT3PS96_9BACT</name>
<dbReference type="InterPro" id="IPR007505">
    <property type="entry name" value="PDDEXK_7"/>
</dbReference>
<dbReference type="Proteomes" id="UP001207918">
    <property type="component" value="Unassembled WGS sequence"/>
</dbReference>
<dbReference type="EMBL" id="JAGGJA010000016">
    <property type="protein sequence ID" value="MCW9708728.1"/>
    <property type="molecule type" value="Genomic_DNA"/>
</dbReference>
<accession>A0ABT3PS96</accession>
<gene>
    <name evidence="2" type="ORF">J6I44_17850</name>
</gene>
<dbReference type="Pfam" id="PF04411">
    <property type="entry name" value="PDDEXK_7"/>
    <property type="match status" value="1"/>
</dbReference>
<organism evidence="2 3">
    <name type="scientific">Fodinibius salsisoli</name>
    <dbReference type="NCBI Taxonomy" id="2820877"/>
    <lineage>
        <taxon>Bacteria</taxon>
        <taxon>Pseudomonadati</taxon>
        <taxon>Balneolota</taxon>
        <taxon>Balneolia</taxon>
        <taxon>Balneolales</taxon>
        <taxon>Balneolaceae</taxon>
        <taxon>Fodinibius</taxon>
    </lineage>
</organism>
<keyword evidence="3" id="KW-1185">Reference proteome</keyword>
<protein>
    <submittedName>
        <fullName evidence="2">DUF2357 domain-containing protein</fullName>
    </submittedName>
</protein>
<dbReference type="Pfam" id="PF09823">
    <property type="entry name" value="DUF2357"/>
    <property type="match status" value="1"/>
</dbReference>
<evidence type="ECO:0000313" key="3">
    <source>
        <dbReference type="Proteomes" id="UP001207918"/>
    </source>
</evidence>
<feature type="domain" description="DUF2357" evidence="1">
    <location>
        <begin position="86"/>
        <end position="334"/>
    </location>
</feature>
<proteinExistence type="predicted"/>
<sequence length="766" mass="88194">MVTKETHHQKLDIPVQLDNGNTIVICIISESGEKIVEVDEAEAREYGEAPIQLYEASTYEYKVEDKYQIDNTGRIIRQSKFNPSSGRLVPNIYVGTLKLNICDSNGSQCGCLELEVRSIKTNYRTDYRRMLEYITEWSTELLMQHSSPVSQQFTIDYSADAATLYQRFAFIKSILESDEFDQAVYKIIKTPSSEWEKTNKKRDIRSIRRPTRSIINQISSSEKRIRLPDSHPQKRKLGSVPEKVLTSSKKETIDTAENRFIKHALKSFLKICSDFKEAAPETHRLKMEAENIELNIEQYLNHDFFAEISSPDILPLNSPTLQRKGGYREILRVWLMFDLAAQLTWQGGNDVYEGRKKDVASLYEYWVFFKLLNTIEKVFDIKTKPAEKLIEATGSNLDLKLKQGKYFPIKGICNTYSRKLNIQFSFNKTFTGDQDYPNSGSWTSNMRPDYTLSIWPHGINESQAEAEELIVHIHFDAKYKVKDLDDLFSANIQNSKKKNQELDKVNQEEKEGKYKRADLLKMHAYRDAIRRTGGAYVLYPGDKNLNKKGFHEIIPGLGAFPLRPLKSDDSSQHLKDFLKDVLSHFLNRASQREEISFHKYDTYKEQPGDSLEEKIPENFGQKRSLIPDKTNVLVAFYKGKGHLDWIKKHGLYNARTGNNRGALKIGTKEAGAKFLLLHTFGETVTDKLLKIKESPIILSKQKLVDLNYPNPSQDYYLVFKVTQVNRNTFREVEWDITQLSKYSSGRGSALPFSVSLTELMKAKATD</sequence>
<evidence type="ECO:0000259" key="1">
    <source>
        <dbReference type="Pfam" id="PF09823"/>
    </source>
</evidence>